<comment type="caution">
    <text evidence="14">The sequence shown here is derived from an EMBL/GenBank/DDBJ whole genome shotgun (WGS) entry which is preliminary data.</text>
</comment>
<dbReference type="InterPro" id="IPR003593">
    <property type="entry name" value="AAA+_ATPase"/>
</dbReference>
<comment type="similarity">
    <text evidence="1 11">Belongs to the DnaX/STICHEL family.</text>
</comment>
<dbReference type="InterPro" id="IPR038249">
    <property type="entry name" value="PolIII_tau_V_sf"/>
</dbReference>
<dbReference type="RefSeq" id="WP_265127054.1">
    <property type="nucleotide sequence ID" value="NZ_JAPCHY010000004.1"/>
</dbReference>
<protein>
    <recommendedName>
        <fullName evidence="11">DNA polymerase III subunit gamma/tau</fullName>
        <ecNumber evidence="11">2.7.7.7</ecNumber>
    </recommendedName>
</protein>
<organism evidence="14 15">
    <name type="scientific">Xanthomonas chitinilytica</name>
    <dbReference type="NCBI Taxonomy" id="2989819"/>
    <lineage>
        <taxon>Bacteria</taxon>
        <taxon>Pseudomonadati</taxon>
        <taxon>Pseudomonadota</taxon>
        <taxon>Gammaproteobacteria</taxon>
        <taxon>Lysobacterales</taxon>
        <taxon>Lysobacteraceae</taxon>
        <taxon>Xanthomonas</taxon>
    </lineage>
</organism>
<evidence type="ECO:0000256" key="6">
    <source>
        <dbReference type="ARBA" id="ARBA00022741"/>
    </source>
</evidence>
<feature type="compositionally biased region" description="Low complexity" evidence="12">
    <location>
        <begin position="456"/>
        <end position="479"/>
    </location>
</feature>
<dbReference type="NCBIfam" id="NF005942">
    <property type="entry name" value="PRK07994.1"/>
    <property type="match status" value="1"/>
</dbReference>
<keyword evidence="4 11" id="KW-0235">DNA replication</keyword>
<dbReference type="SUPFAM" id="SSF52540">
    <property type="entry name" value="P-loop containing nucleoside triphosphate hydrolases"/>
    <property type="match status" value="1"/>
</dbReference>
<dbReference type="Gene3D" id="3.30.300.150">
    <property type="entry name" value="DNA polymerase III, tau subunit, domain V"/>
    <property type="match status" value="1"/>
</dbReference>
<accession>A0ABT3JUB6</accession>
<feature type="domain" description="AAA+ ATPase" evidence="13">
    <location>
        <begin position="37"/>
        <end position="188"/>
    </location>
</feature>
<dbReference type="CDD" id="cd18137">
    <property type="entry name" value="HLD_clamp_pol_III_gamma_tau"/>
    <property type="match status" value="1"/>
</dbReference>
<dbReference type="Gene3D" id="1.10.8.60">
    <property type="match status" value="1"/>
</dbReference>
<comment type="subunit">
    <text evidence="11">DNA polymerase III contains a core (composed of alpha, epsilon and theta chains) that associates with a tau subunit. This core dimerizes to form the POLIII' complex. PolIII' associates with the gamma complex (composed of gamma, delta, delta', psi and chi chains) and with the beta chain to form the complete DNA polymerase III complex.</text>
</comment>
<dbReference type="GO" id="GO:0003887">
    <property type="term" value="F:DNA-directed DNA polymerase activity"/>
    <property type="evidence" value="ECO:0007669"/>
    <property type="project" value="UniProtKB-EC"/>
</dbReference>
<dbReference type="SMART" id="SM00382">
    <property type="entry name" value="AAA"/>
    <property type="match status" value="1"/>
</dbReference>
<dbReference type="InterPro" id="IPR022754">
    <property type="entry name" value="DNA_pol_III_gamma-3"/>
</dbReference>
<dbReference type="InterPro" id="IPR012763">
    <property type="entry name" value="DNA_pol_III_sug/sutau_N"/>
</dbReference>
<evidence type="ECO:0000256" key="11">
    <source>
        <dbReference type="RuleBase" id="RU364063"/>
    </source>
</evidence>
<keyword evidence="3 11" id="KW-0548">Nucleotidyltransferase</keyword>
<dbReference type="Proteomes" id="UP001209922">
    <property type="component" value="Unassembled WGS sequence"/>
</dbReference>
<keyword evidence="8 11" id="KW-0067">ATP-binding</keyword>
<evidence type="ECO:0000256" key="4">
    <source>
        <dbReference type="ARBA" id="ARBA00022705"/>
    </source>
</evidence>
<dbReference type="InterPro" id="IPR021029">
    <property type="entry name" value="DNA_pol_III_tau_dom-5"/>
</dbReference>
<comment type="catalytic activity">
    <reaction evidence="10 11">
        <text>DNA(n) + a 2'-deoxyribonucleoside 5'-triphosphate = DNA(n+1) + diphosphate</text>
        <dbReference type="Rhea" id="RHEA:22508"/>
        <dbReference type="Rhea" id="RHEA-COMP:17339"/>
        <dbReference type="Rhea" id="RHEA-COMP:17340"/>
        <dbReference type="ChEBI" id="CHEBI:33019"/>
        <dbReference type="ChEBI" id="CHEBI:61560"/>
        <dbReference type="ChEBI" id="CHEBI:173112"/>
        <dbReference type="EC" id="2.7.7.7"/>
    </reaction>
</comment>
<keyword evidence="15" id="KW-1185">Reference proteome</keyword>
<dbReference type="InterPro" id="IPR045085">
    <property type="entry name" value="HLD_clamp_pol_III_gamma_tau"/>
</dbReference>
<feature type="compositionally biased region" description="Low complexity" evidence="12">
    <location>
        <begin position="435"/>
        <end position="449"/>
    </location>
</feature>
<dbReference type="CDD" id="cd00009">
    <property type="entry name" value="AAA"/>
    <property type="match status" value="1"/>
</dbReference>
<evidence type="ECO:0000256" key="3">
    <source>
        <dbReference type="ARBA" id="ARBA00022695"/>
    </source>
</evidence>
<dbReference type="EC" id="2.7.7.7" evidence="11"/>
<evidence type="ECO:0000256" key="8">
    <source>
        <dbReference type="ARBA" id="ARBA00022840"/>
    </source>
</evidence>
<evidence type="ECO:0000256" key="7">
    <source>
        <dbReference type="ARBA" id="ARBA00022833"/>
    </source>
</evidence>
<evidence type="ECO:0000256" key="12">
    <source>
        <dbReference type="SAM" id="MobiDB-lite"/>
    </source>
</evidence>
<dbReference type="Pfam" id="PF12170">
    <property type="entry name" value="DNA_pol3_tau_5"/>
    <property type="match status" value="1"/>
</dbReference>
<keyword evidence="2 11" id="KW-0808">Transferase</keyword>
<feature type="compositionally biased region" description="Low complexity" evidence="12">
    <location>
        <begin position="366"/>
        <end position="388"/>
    </location>
</feature>
<evidence type="ECO:0000256" key="5">
    <source>
        <dbReference type="ARBA" id="ARBA00022723"/>
    </source>
</evidence>
<dbReference type="Gene3D" id="1.20.272.10">
    <property type="match status" value="1"/>
</dbReference>
<dbReference type="InterPro" id="IPR050238">
    <property type="entry name" value="DNA_Rep/Repair_Clamp_Loader"/>
</dbReference>
<dbReference type="InterPro" id="IPR001270">
    <property type="entry name" value="ClpA/B"/>
</dbReference>
<evidence type="ECO:0000256" key="10">
    <source>
        <dbReference type="ARBA" id="ARBA00049244"/>
    </source>
</evidence>
<dbReference type="NCBIfam" id="TIGR02397">
    <property type="entry name" value="dnaX_nterm"/>
    <property type="match status" value="1"/>
</dbReference>
<keyword evidence="6 11" id="KW-0547">Nucleotide-binding</keyword>
<evidence type="ECO:0000313" key="15">
    <source>
        <dbReference type="Proteomes" id="UP001209922"/>
    </source>
</evidence>
<dbReference type="InterPro" id="IPR027417">
    <property type="entry name" value="P-loop_NTPase"/>
</dbReference>
<evidence type="ECO:0000256" key="9">
    <source>
        <dbReference type="ARBA" id="ARBA00022932"/>
    </source>
</evidence>
<evidence type="ECO:0000313" key="14">
    <source>
        <dbReference type="EMBL" id="MCW4472094.1"/>
    </source>
</evidence>
<sequence length="615" mass="64959">MSYLVLARKWRPKRFAELVGQEHVVRALSNALDSGRVHHAFLFTGTRGVGKTTIARIFAKSLNCEQGTSADPCGQCAACLDIDAGRYIDLLEIDAASNTGVDDVREVIENAQYMPSRGKFKVYLIDEVHMLSKAAFNALLKTLEEPPEHVKFLLATTDPQKLPVTVLSRCLQFNLKRLDEDQIQGQMTRILAAEQIESDPSAIVQLAKAADGSLRDGLSLLDQAIAYAGGALREEVVRTMLGTVDRTQVGAMLDALADGDGVRLLQVVAALAEFSPDWSGVLEALAEALHRTQVRQLVPEAPVPGDGVDVTAFAARLRPEVVQLWYQMALGGRRDLHLAPSPRAGFEMAVLRMLAFRPSGGAPAVPREAAPGNAEPAPAAAPVSAPAAPAAPPPASAPVARTQPVARPTVAEDTPPWPSTPVSAAAASREDEALAAEMAGGPEAAMAPPWTDGHGRAPAPAAPAPVAARAPEAPARPAATTDGGFVLASAEQWLDLVAASALSGPSRQLAANAAFVDYARGTLRLTLAPGFEYLRSDRSVGELADALAAVLGQVPKIVIETGEAGVETLHERADRQRGERQNAAEAAFMADPAVQLLVQQHGARVVPDSIRPFDE</sequence>
<evidence type="ECO:0000256" key="2">
    <source>
        <dbReference type="ARBA" id="ARBA00022679"/>
    </source>
</evidence>
<evidence type="ECO:0000259" key="13">
    <source>
        <dbReference type="SMART" id="SM00382"/>
    </source>
</evidence>
<dbReference type="SUPFAM" id="SSF48019">
    <property type="entry name" value="post-AAA+ oligomerization domain-like"/>
    <property type="match status" value="1"/>
</dbReference>
<evidence type="ECO:0000256" key="1">
    <source>
        <dbReference type="ARBA" id="ARBA00006360"/>
    </source>
</evidence>
<dbReference type="PANTHER" id="PTHR11669">
    <property type="entry name" value="REPLICATION FACTOR C / DNA POLYMERASE III GAMMA-TAU SUBUNIT"/>
    <property type="match status" value="1"/>
</dbReference>
<dbReference type="PANTHER" id="PTHR11669:SF0">
    <property type="entry name" value="PROTEIN STICHEL-LIKE 2"/>
    <property type="match status" value="1"/>
</dbReference>
<dbReference type="InterPro" id="IPR008921">
    <property type="entry name" value="DNA_pol3_clamp-load_cplx_C"/>
</dbReference>
<dbReference type="EMBL" id="JAPCHY010000004">
    <property type="protein sequence ID" value="MCW4472094.1"/>
    <property type="molecule type" value="Genomic_DNA"/>
</dbReference>
<feature type="region of interest" description="Disordered" evidence="12">
    <location>
        <begin position="361"/>
        <end position="479"/>
    </location>
</feature>
<keyword evidence="9 11" id="KW-0239">DNA-directed DNA polymerase</keyword>
<keyword evidence="5" id="KW-0479">Metal-binding</keyword>
<dbReference type="Pfam" id="PF12169">
    <property type="entry name" value="DNA_pol3_gamma3"/>
    <property type="match status" value="1"/>
</dbReference>
<gene>
    <name evidence="11 14" type="primary">dnaX</name>
    <name evidence="14" type="ORF">OK345_06225</name>
</gene>
<proteinExistence type="inferred from homology"/>
<keyword evidence="7" id="KW-0862">Zinc</keyword>
<dbReference type="Pfam" id="PF22608">
    <property type="entry name" value="DNAX_ATPase_lid"/>
    <property type="match status" value="1"/>
</dbReference>
<dbReference type="Pfam" id="PF13177">
    <property type="entry name" value="DNA_pol3_delta2"/>
    <property type="match status" value="1"/>
</dbReference>
<dbReference type="PRINTS" id="PR00300">
    <property type="entry name" value="CLPPROTEASEA"/>
</dbReference>
<dbReference type="Gene3D" id="3.40.50.300">
    <property type="entry name" value="P-loop containing nucleotide triphosphate hydrolases"/>
    <property type="match status" value="1"/>
</dbReference>
<comment type="function">
    <text evidence="11">DNA polymerase III is a complex, multichain enzyme responsible for most of the replicative synthesis in bacteria. This DNA polymerase also exhibits 3' to 5' exonuclease activity.</text>
</comment>
<name>A0ABT3JUB6_9XANT</name>
<reference evidence="14 15" key="1">
    <citation type="submission" date="2022-10" db="EMBL/GenBank/DDBJ databases">
        <title>Xanthomonas sp. H13-6.</title>
        <authorList>
            <person name="Liu X."/>
            <person name="Deng Z."/>
            <person name="Jiang Y."/>
            <person name="Yu T."/>
            <person name="Ai J."/>
        </authorList>
    </citation>
    <scope>NUCLEOTIDE SEQUENCE [LARGE SCALE GENOMIC DNA]</scope>
    <source>
        <strain evidence="14 15">H13-6</strain>
    </source>
</reference>